<dbReference type="GO" id="GO:0005524">
    <property type="term" value="F:ATP binding"/>
    <property type="evidence" value="ECO:0007669"/>
    <property type="project" value="UniProtKB-KW"/>
</dbReference>
<dbReference type="FunFam" id="1.10.510.10:FF:000463">
    <property type="entry name" value="Serine/threonine-protein kinase/endoribonuclease IRE1a"/>
    <property type="match status" value="1"/>
</dbReference>
<comment type="caution">
    <text evidence="9">The sequence shown here is derived from an EMBL/GenBank/DDBJ whole genome shotgun (WGS) entry which is preliminary data.</text>
</comment>
<protein>
    <recommendedName>
        <fullName evidence="1">non-specific serine/threonine protein kinase</fullName>
        <ecNumber evidence="1">2.7.11.1</ecNumber>
    </recommendedName>
</protein>
<dbReference type="Gene3D" id="3.30.200.20">
    <property type="entry name" value="Phosphorylase Kinase, domain 1"/>
    <property type="match status" value="1"/>
</dbReference>
<keyword evidence="2" id="KW-0723">Serine/threonine-protein kinase</keyword>
<dbReference type="InterPro" id="IPR011009">
    <property type="entry name" value="Kinase-like_dom_sf"/>
</dbReference>
<dbReference type="PROSITE" id="PS51392">
    <property type="entry name" value="KEN"/>
    <property type="match status" value="1"/>
</dbReference>
<dbReference type="Gene3D" id="1.20.1440.180">
    <property type="entry name" value="KEN domain"/>
    <property type="match status" value="1"/>
</dbReference>
<dbReference type="GO" id="GO:0070059">
    <property type="term" value="P:intrinsic apoptotic signaling pathway in response to endoplasmic reticulum stress"/>
    <property type="evidence" value="ECO:0000318"/>
    <property type="project" value="GO_Central"/>
</dbReference>
<dbReference type="GO" id="GO:0006397">
    <property type="term" value="P:mRNA processing"/>
    <property type="evidence" value="ECO:0007669"/>
    <property type="project" value="InterPro"/>
</dbReference>
<dbReference type="InterPro" id="IPR045133">
    <property type="entry name" value="IRE1/2-like"/>
</dbReference>
<dbReference type="GO" id="GO:0005783">
    <property type="term" value="C:endoplasmic reticulum"/>
    <property type="evidence" value="ECO:0000318"/>
    <property type="project" value="GO_Central"/>
</dbReference>
<reference evidence="9 10" key="1">
    <citation type="journal article" date="2017" name="Nat. Commun.">
        <title>Genome assembly with in vitro proximity ligation data and whole-genome triplication in lettuce.</title>
        <authorList>
            <person name="Reyes-Chin-Wo S."/>
            <person name="Wang Z."/>
            <person name="Yang X."/>
            <person name="Kozik A."/>
            <person name="Arikit S."/>
            <person name="Song C."/>
            <person name="Xia L."/>
            <person name="Froenicke L."/>
            <person name="Lavelle D.O."/>
            <person name="Truco M.J."/>
            <person name="Xia R."/>
            <person name="Zhu S."/>
            <person name="Xu C."/>
            <person name="Xu H."/>
            <person name="Xu X."/>
            <person name="Cox K."/>
            <person name="Korf I."/>
            <person name="Meyers B.C."/>
            <person name="Michelmore R.W."/>
        </authorList>
    </citation>
    <scope>NUCLEOTIDE SEQUENCE [LARGE SCALE GENOMIC DNA]</scope>
    <source>
        <strain evidence="10">cv. Salinas</strain>
        <tissue evidence="9">Seedlings</tissue>
    </source>
</reference>
<dbReference type="SMART" id="SM00220">
    <property type="entry name" value="S_TKc"/>
    <property type="match status" value="1"/>
</dbReference>
<sequence>MSSVIYSLLEMTSNNDPMYSFPSSNQYPYTNPITPPTYPSNYQYPSGAYYLPPPRTAVPFPAPYDQHHVMGMDPSARAFVGAWYPSCGYCAPIMEIDVHIKKETLKIVPDQEDPEKFLVEFTFDAFVACSITLSVFEELGEDMSPTIEDLLPSITVDFPQGFGQKFRQKSGTGIDLRLYRVNDYTEVYHLQIKAQKSQCISEDGSMVSGSIISQYTLAEFEKEKDECQVRVTSQFLKVNNVEYDIGRCGIYFWNDPGEQYRKIGKLLVSNIKIGMGSSGTIVFKGSYDDREVAVKRIVKEHYDVAMNEIANLNACDWHPNIVRYYGVEKDQDFVYVALEKCVCSLHDLILSHGNLGVQLEPTTDVFKDLKLWKPNGYPSSTLLNLMRDTVRGLAHLHELKIIHRDLKPQNVLIQKYTYICAMVSDMGISRRLAADKSSLTKSTTGSTGWKAPERLRNERQRRSGDLFSLGCLFSFCITGGKHPYGDAIERDINILNGKRYLSSVEKIPEAFDLISRLLDPDAESRPKATEVYNHPLFWDPEKRISFLRDSSDHVELEDTGSNLLKSLKDIKHYKDWNQELDKTLITDIERWRAYNYNSVRCLLRAIRNIYCHYGNLSKASQMLFKNDPTEVDGYFSHRFSKLLMDVYEVLKKNCVEGQIHDKYYKQYQF</sequence>
<dbReference type="InterPro" id="IPR000719">
    <property type="entry name" value="Prot_kinase_dom"/>
</dbReference>
<dbReference type="SUPFAM" id="SSF56112">
    <property type="entry name" value="Protein kinase-like (PK-like)"/>
    <property type="match status" value="1"/>
</dbReference>
<dbReference type="PROSITE" id="PS50011">
    <property type="entry name" value="PROTEIN_KINASE_DOM"/>
    <property type="match status" value="1"/>
</dbReference>
<evidence type="ECO:0000256" key="4">
    <source>
        <dbReference type="ARBA" id="ARBA00022741"/>
    </source>
</evidence>
<keyword evidence="4" id="KW-0547">Nucleotide-binding</keyword>
<keyword evidence="10" id="KW-1185">Reference proteome</keyword>
<accession>A0A9R1XRR7</accession>
<dbReference type="InterPro" id="IPR038357">
    <property type="entry name" value="KEN_sf"/>
</dbReference>
<keyword evidence="3" id="KW-0808">Transferase</keyword>
<dbReference type="PROSITE" id="PS00108">
    <property type="entry name" value="PROTEIN_KINASE_ST"/>
    <property type="match status" value="1"/>
</dbReference>
<dbReference type="InterPro" id="IPR058981">
    <property type="entry name" value="MGRN1/RNF157-like_N"/>
</dbReference>
<dbReference type="OrthoDB" id="1538887at2759"/>
<dbReference type="AlphaFoldDB" id="A0A9R1XRR7"/>
<dbReference type="InterPro" id="IPR008271">
    <property type="entry name" value="Ser/Thr_kinase_AS"/>
</dbReference>
<dbReference type="Gene3D" id="1.10.510.10">
    <property type="entry name" value="Transferase(Phosphotransferase) domain 1"/>
    <property type="match status" value="1"/>
</dbReference>
<dbReference type="GO" id="GO:0036498">
    <property type="term" value="P:IRE1-mediated unfolded protein response"/>
    <property type="evidence" value="ECO:0000318"/>
    <property type="project" value="GO_Central"/>
</dbReference>
<dbReference type="Proteomes" id="UP000235145">
    <property type="component" value="Unassembled WGS sequence"/>
</dbReference>
<dbReference type="GO" id="GO:0004521">
    <property type="term" value="F:RNA endonuclease activity"/>
    <property type="evidence" value="ECO:0000318"/>
    <property type="project" value="GO_Central"/>
</dbReference>
<evidence type="ECO:0000313" key="9">
    <source>
        <dbReference type="EMBL" id="KAJ0223029.1"/>
    </source>
</evidence>
<dbReference type="Pfam" id="PF00069">
    <property type="entry name" value="Pkinase"/>
    <property type="match status" value="1"/>
</dbReference>
<name>A0A9R1XRR7_LACSA</name>
<evidence type="ECO:0000256" key="1">
    <source>
        <dbReference type="ARBA" id="ARBA00012513"/>
    </source>
</evidence>
<evidence type="ECO:0000256" key="5">
    <source>
        <dbReference type="ARBA" id="ARBA00022777"/>
    </source>
</evidence>
<keyword evidence="5" id="KW-0418">Kinase</keyword>
<evidence type="ECO:0000256" key="2">
    <source>
        <dbReference type="ARBA" id="ARBA00022527"/>
    </source>
</evidence>
<gene>
    <name evidence="9" type="ORF">LSAT_V11C200051350</name>
</gene>
<dbReference type="PANTHER" id="PTHR13954">
    <property type="entry name" value="IRE1-RELATED"/>
    <property type="match status" value="1"/>
</dbReference>
<evidence type="ECO:0000256" key="6">
    <source>
        <dbReference type="ARBA" id="ARBA00022840"/>
    </source>
</evidence>
<proteinExistence type="predicted"/>
<evidence type="ECO:0000259" key="7">
    <source>
        <dbReference type="PROSITE" id="PS50011"/>
    </source>
</evidence>
<dbReference type="SMART" id="SM00580">
    <property type="entry name" value="PUG"/>
    <property type="match status" value="1"/>
</dbReference>
<evidence type="ECO:0000313" key="10">
    <source>
        <dbReference type="Proteomes" id="UP000235145"/>
    </source>
</evidence>
<dbReference type="GO" id="GO:0004674">
    <property type="term" value="F:protein serine/threonine kinase activity"/>
    <property type="evidence" value="ECO:0000318"/>
    <property type="project" value="GO_Central"/>
</dbReference>
<feature type="domain" description="Protein kinase" evidence="7">
    <location>
        <begin position="267"/>
        <end position="537"/>
    </location>
</feature>
<dbReference type="EMBL" id="NBSK02000002">
    <property type="protein sequence ID" value="KAJ0223029.1"/>
    <property type="molecule type" value="Genomic_DNA"/>
</dbReference>
<keyword evidence="6" id="KW-0067">ATP-binding</keyword>
<dbReference type="FunFam" id="3.30.200.20:FF:000077">
    <property type="entry name" value="Putative Serine/threonine-protein kinase/endoribonuclease IRE1"/>
    <property type="match status" value="1"/>
</dbReference>
<evidence type="ECO:0000259" key="8">
    <source>
        <dbReference type="PROSITE" id="PS51392"/>
    </source>
</evidence>
<evidence type="ECO:0000256" key="3">
    <source>
        <dbReference type="ARBA" id="ARBA00022679"/>
    </source>
</evidence>
<dbReference type="EC" id="2.7.11.1" evidence="1"/>
<dbReference type="Pfam" id="PF26192">
    <property type="entry name" value="RNF157-like_N"/>
    <property type="match status" value="1"/>
</dbReference>
<feature type="domain" description="KEN" evidence="8">
    <location>
        <begin position="540"/>
        <end position="666"/>
    </location>
</feature>
<organism evidence="9 10">
    <name type="scientific">Lactuca sativa</name>
    <name type="common">Garden lettuce</name>
    <dbReference type="NCBI Taxonomy" id="4236"/>
    <lineage>
        <taxon>Eukaryota</taxon>
        <taxon>Viridiplantae</taxon>
        <taxon>Streptophyta</taxon>
        <taxon>Embryophyta</taxon>
        <taxon>Tracheophyta</taxon>
        <taxon>Spermatophyta</taxon>
        <taxon>Magnoliopsida</taxon>
        <taxon>eudicotyledons</taxon>
        <taxon>Gunneridae</taxon>
        <taxon>Pentapetalae</taxon>
        <taxon>asterids</taxon>
        <taxon>campanulids</taxon>
        <taxon>Asterales</taxon>
        <taxon>Asteraceae</taxon>
        <taxon>Cichorioideae</taxon>
        <taxon>Cichorieae</taxon>
        <taxon>Lactucinae</taxon>
        <taxon>Lactuca</taxon>
    </lineage>
</organism>
<dbReference type="Pfam" id="PF06479">
    <property type="entry name" value="Ribonuc_2-5A"/>
    <property type="match status" value="1"/>
</dbReference>
<dbReference type="GO" id="GO:0051082">
    <property type="term" value="F:unfolded protein binding"/>
    <property type="evidence" value="ECO:0000318"/>
    <property type="project" value="GO_Central"/>
</dbReference>
<dbReference type="InterPro" id="IPR010513">
    <property type="entry name" value="KEN_dom"/>
</dbReference>
<dbReference type="PANTHER" id="PTHR13954:SF27">
    <property type="entry name" value="SERINE_THREONINE-PROTEIN KINASE_ENDORIBONUCLEASE IRE1B"/>
    <property type="match status" value="1"/>
</dbReference>